<feature type="compositionally biased region" description="Low complexity" evidence="1">
    <location>
        <begin position="409"/>
        <end position="432"/>
    </location>
</feature>
<feature type="region of interest" description="Disordered" evidence="1">
    <location>
        <begin position="407"/>
        <end position="434"/>
    </location>
</feature>
<dbReference type="PANTHER" id="PTHR11200:SF275">
    <property type="entry name" value="LD06095P"/>
    <property type="match status" value="1"/>
</dbReference>
<dbReference type="InterPro" id="IPR046985">
    <property type="entry name" value="IP5"/>
</dbReference>
<dbReference type="InterPro" id="IPR000300">
    <property type="entry name" value="IPPc"/>
</dbReference>
<dbReference type="SUPFAM" id="SSF56219">
    <property type="entry name" value="DNase I-like"/>
    <property type="match status" value="1"/>
</dbReference>
<dbReference type="EMBL" id="GGYP01003619">
    <property type="protein sequence ID" value="MDE48390.1"/>
    <property type="molecule type" value="Transcribed_RNA"/>
</dbReference>
<name>A0A6G1SEP5_9ACAR</name>
<evidence type="ECO:0000313" key="3">
    <source>
        <dbReference type="EMBL" id="MDE48390.1"/>
    </source>
</evidence>
<dbReference type="SMART" id="SM00128">
    <property type="entry name" value="IPPc"/>
    <property type="match status" value="1"/>
</dbReference>
<reference evidence="3" key="1">
    <citation type="submission" date="2018-10" db="EMBL/GenBank/DDBJ databases">
        <title>Transcriptome assembly of Aceria tosichella (Wheat curl mite) Type 2.</title>
        <authorList>
            <person name="Scully E.D."/>
            <person name="Geib S.M."/>
            <person name="Palmer N.A."/>
            <person name="Gupta A.K."/>
            <person name="Sarath G."/>
            <person name="Tatineni S."/>
        </authorList>
    </citation>
    <scope>NUCLEOTIDE SEQUENCE</scope>
    <source>
        <strain evidence="3">LincolnNE</strain>
    </source>
</reference>
<dbReference type="GO" id="GO:0005886">
    <property type="term" value="C:plasma membrane"/>
    <property type="evidence" value="ECO:0007669"/>
    <property type="project" value="TreeGrafter"/>
</dbReference>
<sequence>MDGTESLIRVTSWNVAGQDPLNETMLDYLFDDSKRAVNLRPDIQIVGFQEAPQYLFSDPWTSTLSSTLKRRGYILFKRHKLSGILLYIFVLREIMLRTRDFETESVKTGFGGLLGNKGGVSLRFTLNGNSFCATNSHLAAHQENLQQRIQDYQSILDGTKFTIDPNTSGIITHDYSIWFGDLNFRFDEIEKHEVLNIITRARTAANDSAKVESISTLYNNDQLTRVKNKKQAFAEFEENPPKFMPTYKFQIGTKDVYDSENRIPAWTDRVLFRQHKDSERMKEAGLKPHIEQLFYDALPETVLSDHKPVVSMFKVTTFDPTKYNPSNIPYEVIQFQPVVGWKSGVDGRLWYKISNELFYQRPKVLSSWDRLALYKADYASLEEYQTIVFANNIARISPDLSAQEVAYQSSTTSSRASSPSHSRRGSTSSMGSNISVGTEAISLNTTNTSAVSTSAMSSDATPTVTQLRQSPSAPVMVNPIPDDAVIGDGFKYFTVTFPDEIMIPGRYVILYLKTNPANEFNVYGMSAPFNITAN</sequence>
<dbReference type="GO" id="GO:0005737">
    <property type="term" value="C:cytoplasm"/>
    <property type="evidence" value="ECO:0007669"/>
    <property type="project" value="TreeGrafter"/>
</dbReference>
<dbReference type="PANTHER" id="PTHR11200">
    <property type="entry name" value="INOSITOL 5-PHOSPHATASE"/>
    <property type="match status" value="1"/>
</dbReference>
<proteinExistence type="predicted"/>
<organism evidence="3">
    <name type="scientific">Aceria tosichella</name>
    <name type="common">wheat curl mite</name>
    <dbReference type="NCBI Taxonomy" id="561515"/>
    <lineage>
        <taxon>Eukaryota</taxon>
        <taxon>Metazoa</taxon>
        <taxon>Ecdysozoa</taxon>
        <taxon>Arthropoda</taxon>
        <taxon>Chelicerata</taxon>
        <taxon>Arachnida</taxon>
        <taxon>Acari</taxon>
        <taxon>Acariformes</taxon>
        <taxon>Trombidiformes</taxon>
        <taxon>Prostigmata</taxon>
        <taxon>Eupodina</taxon>
        <taxon>Eriophyoidea</taxon>
        <taxon>Eriophyidae</taxon>
        <taxon>Eriophyinae</taxon>
        <taxon>Aceriini</taxon>
        <taxon>Aceria</taxon>
    </lineage>
</organism>
<dbReference type="Gene3D" id="3.60.10.10">
    <property type="entry name" value="Endonuclease/exonuclease/phosphatase"/>
    <property type="match status" value="1"/>
</dbReference>
<dbReference type="GO" id="GO:0001726">
    <property type="term" value="C:ruffle"/>
    <property type="evidence" value="ECO:0007669"/>
    <property type="project" value="TreeGrafter"/>
</dbReference>
<dbReference type="Pfam" id="PF22669">
    <property type="entry name" value="Exo_endo_phos2"/>
    <property type="match status" value="1"/>
</dbReference>
<feature type="domain" description="Inositol polyphosphate-related phosphatase" evidence="2">
    <location>
        <begin position="4"/>
        <end position="321"/>
    </location>
</feature>
<evidence type="ECO:0000259" key="2">
    <source>
        <dbReference type="SMART" id="SM00128"/>
    </source>
</evidence>
<gene>
    <name evidence="3" type="primary">Inpp5j</name>
    <name evidence="3" type="ORF">g.518</name>
</gene>
<dbReference type="InterPro" id="IPR036691">
    <property type="entry name" value="Endo/exonu/phosph_ase_sf"/>
</dbReference>
<protein>
    <submittedName>
        <fullName evidence="3">Phosphatidylinositol 4,5-bisphosphate 5-phosphatase A</fullName>
    </submittedName>
</protein>
<dbReference type="AlphaFoldDB" id="A0A6G1SEP5"/>
<evidence type="ECO:0000256" key="1">
    <source>
        <dbReference type="SAM" id="MobiDB-lite"/>
    </source>
</evidence>
<dbReference type="GO" id="GO:0046856">
    <property type="term" value="P:phosphatidylinositol dephosphorylation"/>
    <property type="evidence" value="ECO:0007669"/>
    <property type="project" value="InterPro"/>
</dbReference>
<dbReference type="GO" id="GO:0004439">
    <property type="term" value="F:phosphatidylinositol-4,5-bisphosphate 5-phosphatase activity"/>
    <property type="evidence" value="ECO:0007669"/>
    <property type="project" value="TreeGrafter"/>
</dbReference>
<accession>A0A6G1SEP5</accession>